<name>A0ABV9N6Y0_9PROT</name>
<dbReference type="InterPro" id="IPR051082">
    <property type="entry name" value="Pentapeptide-BTB/POZ_domain"/>
</dbReference>
<protein>
    <submittedName>
        <fullName evidence="2">Pentapeptide repeat-containing protein</fullName>
    </submittedName>
</protein>
<dbReference type="Pfam" id="PF00805">
    <property type="entry name" value="Pentapeptide"/>
    <property type="match status" value="2"/>
</dbReference>
<dbReference type="Gene3D" id="2.160.20.80">
    <property type="entry name" value="E3 ubiquitin-protein ligase SopA"/>
    <property type="match status" value="1"/>
</dbReference>
<dbReference type="PANTHER" id="PTHR14136:SF17">
    <property type="entry name" value="BTB_POZ DOMAIN-CONTAINING PROTEIN KCTD9"/>
    <property type="match status" value="1"/>
</dbReference>
<evidence type="ECO:0000313" key="2">
    <source>
        <dbReference type="EMBL" id="MFC4724112.1"/>
    </source>
</evidence>
<dbReference type="RefSeq" id="WP_371394793.1">
    <property type="nucleotide sequence ID" value="NZ_CP163421.1"/>
</dbReference>
<evidence type="ECO:0000256" key="1">
    <source>
        <dbReference type="SAM" id="SignalP"/>
    </source>
</evidence>
<keyword evidence="3" id="KW-1185">Reference proteome</keyword>
<proteinExistence type="predicted"/>
<gene>
    <name evidence="2" type="ORF">ACFPB0_02290</name>
</gene>
<dbReference type="Proteomes" id="UP001596024">
    <property type="component" value="Unassembled WGS sequence"/>
</dbReference>
<dbReference type="InterPro" id="IPR001646">
    <property type="entry name" value="5peptide_repeat"/>
</dbReference>
<sequence>MKQVLAAFAMSIAFSVPALAQNAGEIARVQAGASCTGCNLFQADLAYRNLPGVDLSGSRLRQSDLSLSTMNNARLAQTDLSIANLFGGRFTGVSFAGANLERATLVGGYFGGADFSGANLTGANISGAEMERARGLTQSQLNAACGDASTRLPAGLRVPPCASGR</sequence>
<feature type="signal peptide" evidence="1">
    <location>
        <begin position="1"/>
        <end position="20"/>
    </location>
</feature>
<organism evidence="2 3">
    <name type="scientific">Glycocaulis abyssi</name>
    <dbReference type="NCBI Taxonomy" id="1433403"/>
    <lineage>
        <taxon>Bacteria</taxon>
        <taxon>Pseudomonadati</taxon>
        <taxon>Pseudomonadota</taxon>
        <taxon>Alphaproteobacteria</taxon>
        <taxon>Maricaulales</taxon>
        <taxon>Maricaulaceae</taxon>
        <taxon>Glycocaulis</taxon>
    </lineage>
</organism>
<comment type="caution">
    <text evidence="2">The sequence shown here is derived from an EMBL/GenBank/DDBJ whole genome shotgun (WGS) entry which is preliminary data.</text>
</comment>
<accession>A0ABV9N6Y0</accession>
<evidence type="ECO:0000313" key="3">
    <source>
        <dbReference type="Proteomes" id="UP001596024"/>
    </source>
</evidence>
<feature type="chain" id="PRO_5045495943" evidence="1">
    <location>
        <begin position="21"/>
        <end position="165"/>
    </location>
</feature>
<dbReference type="EMBL" id="JBHSGQ010000001">
    <property type="protein sequence ID" value="MFC4724112.1"/>
    <property type="molecule type" value="Genomic_DNA"/>
</dbReference>
<dbReference type="PANTHER" id="PTHR14136">
    <property type="entry name" value="BTB_POZ DOMAIN-CONTAINING PROTEIN KCTD9"/>
    <property type="match status" value="1"/>
</dbReference>
<keyword evidence="1" id="KW-0732">Signal</keyword>
<reference evidence="3" key="1">
    <citation type="journal article" date="2019" name="Int. J. Syst. Evol. Microbiol.">
        <title>The Global Catalogue of Microorganisms (GCM) 10K type strain sequencing project: providing services to taxonomists for standard genome sequencing and annotation.</title>
        <authorList>
            <consortium name="The Broad Institute Genomics Platform"/>
            <consortium name="The Broad Institute Genome Sequencing Center for Infectious Disease"/>
            <person name="Wu L."/>
            <person name="Ma J."/>
        </authorList>
    </citation>
    <scope>NUCLEOTIDE SEQUENCE [LARGE SCALE GENOMIC DNA]</scope>
    <source>
        <strain evidence="3">CCUG 62981</strain>
    </source>
</reference>
<dbReference type="SUPFAM" id="SSF141571">
    <property type="entry name" value="Pentapeptide repeat-like"/>
    <property type="match status" value="1"/>
</dbReference>